<dbReference type="CDD" id="cd02248">
    <property type="entry name" value="Peptidase_C1A"/>
    <property type="match status" value="1"/>
</dbReference>
<name>A0A2G9HMV4_9LAMI</name>
<keyword evidence="8" id="KW-1185">Reference proteome</keyword>
<dbReference type="Pfam" id="PF08246">
    <property type="entry name" value="Inhibitor_I29"/>
    <property type="match status" value="1"/>
</dbReference>
<feature type="region of interest" description="Disordered" evidence="3">
    <location>
        <begin position="181"/>
        <end position="200"/>
    </location>
</feature>
<dbReference type="InterPro" id="IPR038765">
    <property type="entry name" value="Papain-like_cys_pep_sf"/>
</dbReference>
<keyword evidence="7" id="KW-0378">Hydrolase</keyword>
<evidence type="ECO:0000313" key="7">
    <source>
        <dbReference type="EMBL" id="PIN18855.1"/>
    </source>
</evidence>
<reference evidence="8" key="1">
    <citation type="journal article" date="2018" name="Gigascience">
        <title>Genome assembly of the Pink Ipe (Handroanthus impetiginosus, Bignoniaceae), a highly valued, ecologically keystone Neotropical timber forest tree.</title>
        <authorList>
            <person name="Silva-Junior O.B."/>
            <person name="Grattapaglia D."/>
            <person name="Novaes E."/>
            <person name="Collevatti R.G."/>
        </authorList>
    </citation>
    <scope>NUCLEOTIDE SEQUENCE [LARGE SCALE GENOMIC DNA]</scope>
    <source>
        <strain evidence="8">cv. UFG-1</strain>
    </source>
</reference>
<dbReference type="InterPro" id="IPR025661">
    <property type="entry name" value="Pept_asp_AS"/>
</dbReference>
<keyword evidence="4" id="KW-0732">Signal</keyword>
<dbReference type="EMBL" id="NKXS01001390">
    <property type="protein sequence ID" value="PIN18855.1"/>
    <property type="molecule type" value="Genomic_DNA"/>
</dbReference>
<dbReference type="SMART" id="SM00645">
    <property type="entry name" value="Pept_C1"/>
    <property type="match status" value="1"/>
</dbReference>
<dbReference type="InterPro" id="IPR000668">
    <property type="entry name" value="Peptidase_C1A_C"/>
</dbReference>
<sequence>MASLCQKESILIILVIGALVPQLTSRVIPEASMRERHELWMARYKREYKNAMEKEERYKIFKANVECMDFVNNAEGKTYKLSENEFADKTNEEFRETYMAYRNPCRIISAPANIDWRKKGAVTAIEAGTLETVEGITKIKGDKLYTLSVQEILDCNNGGENGCNGGFQSEAFDFIKQNGHTTESNYPSKGKIGKRDRKKEAEPVAKITNNEEALKKAVAKQPVPASIDASGSRFQFYSSGVFTGQCGTTLDHGVTVVGYATENGKLKCWIVKNSWGTAWGEDGLYEVAGGR</sequence>
<evidence type="ECO:0000259" key="5">
    <source>
        <dbReference type="SMART" id="SM00645"/>
    </source>
</evidence>
<gene>
    <name evidence="7" type="ORF">CDL12_08484</name>
</gene>
<dbReference type="PROSITE" id="PS00639">
    <property type="entry name" value="THIOL_PROTEASE_HIS"/>
    <property type="match status" value="1"/>
</dbReference>
<proteinExistence type="inferred from homology"/>
<dbReference type="InterPro" id="IPR013128">
    <property type="entry name" value="Peptidase_C1A"/>
</dbReference>
<evidence type="ECO:0000259" key="6">
    <source>
        <dbReference type="SMART" id="SM00848"/>
    </source>
</evidence>
<dbReference type="OrthoDB" id="190265at2759"/>
<dbReference type="InterPro" id="IPR025660">
    <property type="entry name" value="Pept_his_AS"/>
</dbReference>
<comment type="caution">
    <text evidence="7">The sequence shown here is derived from an EMBL/GenBank/DDBJ whole genome shotgun (WGS) entry which is preliminary data.</text>
</comment>
<accession>A0A2G9HMV4</accession>
<evidence type="ECO:0000256" key="4">
    <source>
        <dbReference type="SAM" id="SignalP"/>
    </source>
</evidence>
<feature type="domain" description="Cathepsin propeptide inhibitor" evidence="6">
    <location>
        <begin position="37"/>
        <end position="94"/>
    </location>
</feature>
<comment type="similarity">
    <text evidence="1">Belongs to the peptidase C1 family.</text>
</comment>
<dbReference type="GO" id="GO:0006508">
    <property type="term" value="P:proteolysis"/>
    <property type="evidence" value="ECO:0007669"/>
    <property type="project" value="InterPro"/>
</dbReference>
<dbReference type="AlphaFoldDB" id="A0A2G9HMV4"/>
<feature type="chain" id="PRO_5018657101" evidence="4">
    <location>
        <begin position="26"/>
        <end position="291"/>
    </location>
</feature>
<dbReference type="GO" id="GO:0008234">
    <property type="term" value="F:cysteine-type peptidase activity"/>
    <property type="evidence" value="ECO:0007669"/>
    <property type="project" value="InterPro"/>
</dbReference>
<feature type="signal peptide" evidence="4">
    <location>
        <begin position="1"/>
        <end position="25"/>
    </location>
</feature>
<organism evidence="7 8">
    <name type="scientific">Handroanthus impetiginosus</name>
    <dbReference type="NCBI Taxonomy" id="429701"/>
    <lineage>
        <taxon>Eukaryota</taxon>
        <taxon>Viridiplantae</taxon>
        <taxon>Streptophyta</taxon>
        <taxon>Embryophyta</taxon>
        <taxon>Tracheophyta</taxon>
        <taxon>Spermatophyta</taxon>
        <taxon>Magnoliopsida</taxon>
        <taxon>eudicotyledons</taxon>
        <taxon>Gunneridae</taxon>
        <taxon>Pentapetalae</taxon>
        <taxon>asterids</taxon>
        <taxon>lamiids</taxon>
        <taxon>Lamiales</taxon>
        <taxon>Bignoniaceae</taxon>
        <taxon>Crescentiina</taxon>
        <taxon>Tabebuia alliance</taxon>
        <taxon>Handroanthus</taxon>
    </lineage>
</organism>
<dbReference type="InterPro" id="IPR013201">
    <property type="entry name" value="Prot_inhib_I29"/>
</dbReference>
<dbReference type="Pfam" id="PF00112">
    <property type="entry name" value="Peptidase_C1"/>
    <property type="match status" value="1"/>
</dbReference>
<dbReference type="SMART" id="SM00848">
    <property type="entry name" value="Inhibitor_I29"/>
    <property type="match status" value="1"/>
</dbReference>
<keyword evidence="2" id="KW-1015">Disulfide bond</keyword>
<feature type="domain" description="Peptidase C1A papain C-terminal" evidence="5">
    <location>
        <begin position="110"/>
        <end position="291"/>
    </location>
</feature>
<evidence type="ECO:0000256" key="2">
    <source>
        <dbReference type="ARBA" id="ARBA00023157"/>
    </source>
</evidence>
<evidence type="ECO:0000256" key="3">
    <source>
        <dbReference type="SAM" id="MobiDB-lite"/>
    </source>
</evidence>
<dbReference type="PROSITE" id="PS00640">
    <property type="entry name" value="THIOL_PROTEASE_ASN"/>
    <property type="match status" value="1"/>
</dbReference>
<dbReference type="Proteomes" id="UP000231279">
    <property type="component" value="Unassembled WGS sequence"/>
</dbReference>
<evidence type="ECO:0000256" key="1">
    <source>
        <dbReference type="ARBA" id="ARBA00008455"/>
    </source>
</evidence>
<evidence type="ECO:0000313" key="8">
    <source>
        <dbReference type="Proteomes" id="UP000231279"/>
    </source>
</evidence>
<dbReference type="SUPFAM" id="SSF54001">
    <property type="entry name" value="Cysteine proteinases"/>
    <property type="match status" value="1"/>
</dbReference>
<dbReference type="EC" id="3.4.22.33" evidence="7"/>
<dbReference type="Gene3D" id="3.90.70.10">
    <property type="entry name" value="Cysteine proteinases"/>
    <property type="match status" value="1"/>
</dbReference>
<protein>
    <submittedName>
        <fullName evidence="7">Cysteine proteinase Cathepsin L</fullName>
        <ecNumber evidence="7">3.4.22.33</ecNumber>
    </submittedName>
</protein>
<dbReference type="STRING" id="429701.A0A2G9HMV4"/>
<dbReference type="InterPro" id="IPR039417">
    <property type="entry name" value="Peptidase_C1A_papain-like"/>
</dbReference>
<dbReference type="PANTHER" id="PTHR12411">
    <property type="entry name" value="CYSTEINE PROTEASE FAMILY C1-RELATED"/>
    <property type="match status" value="1"/>
</dbReference>